<name>F1TDA8_9FIRM</name>
<dbReference type="EMBL" id="ACXX02000007">
    <property type="protein sequence ID" value="EGD47546.1"/>
    <property type="molecule type" value="Genomic_DNA"/>
</dbReference>
<protein>
    <submittedName>
        <fullName evidence="10">ABC transporter related protein</fullName>
    </submittedName>
</protein>
<dbReference type="GO" id="GO:0015424">
    <property type="term" value="F:ABC-type amino acid transporter activity"/>
    <property type="evidence" value="ECO:0007669"/>
    <property type="project" value="InterPro"/>
</dbReference>
<evidence type="ECO:0000259" key="9">
    <source>
        <dbReference type="PROSITE" id="PS50893"/>
    </source>
</evidence>
<evidence type="ECO:0000256" key="8">
    <source>
        <dbReference type="ARBA" id="ARBA00023136"/>
    </source>
</evidence>
<dbReference type="CDD" id="cd03262">
    <property type="entry name" value="ABC_HisP_GlnQ"/>
    <property type="match status" value="1"/>
</dbReference>
<evidence type="ECO:0000256" key="1">
    <source>
        <dbReference type="ARBA" id="ARBA00004202"/>
    </source>
</evidence>
<dbReference type="GO" id="GO:0005524">
    <property type="term" value="F:ATP binding"/>
    <property type="evidence" value="ECO:0007669"/>
    <property type="project" value="UniProtKB-KW"/>
</dbReference>
<feature type="domain" description="ABC transporter" evidence="9">
    <location>
        <begin position="3"/>
        <end position="237"/>
    </location>
</feature>
<dbReference type="SMART" id="SM00382">
    <property type="entry name" value="AAA"/>
    <property type="match status" value="1"/>
</dbReference>
<dbReference type="InterPro" id="IPR027417">
    <property type="entry name" value="P-loop_NTPase"/>
</dbReference>
<evidence type="ECO:0000313" key="10">
    <source>
        <dbReference type="EMBL" id="EGD47546.1"/>
    </source>
</evidence>
<keyword evidence="5" id="KW-0547">Nucleotide-binding</keyword>
<dbReference type="FunFam" id="3.40.50.300:FF:000020">
    <property type="entry name" value="Amino acid ABC transporter ATP-binding component"/>
    <property type="match status" value="1"/>
</dbReference>
<dbReference type="Proteomes" id="UP000003860">
    <property type="component" value="Unassembled WGS sequence"/>
</dbReference>
<dbReference type="eggNOG" id="COG1126">
    <property type="taxonomic scope" value="Bacteria"/>
</dbReference>
<keyword evidence="6" id="KW-0067">ATP-binding</keyword>
<dbReference type="InterPro" id="IPR050086">
    <property type="entry name" value="MetN_ABC_transporter-like"/>
</dbReference>
<sequence length="241" mass="26840">MMLEVKNLHKSFGKHEILKGINLSVEEGEVVVIIGPSGSGKSTLLRCINFLEKKQKGVININGVRIENKERTINKMRQNVGMVFQHFNLFPHKTVLGNIIEGPVQVKGENKQIAIPEALGLLEKVGLIDKKDAYPAMLSGGQKQRVAIARTLAMKPQMILFDEPTSALDPELVGEVLNVMKELALEGMTMIIVSHEMGFAREVSDRVIFMDDGKILEEGTPDHIFTNPQNERTQTFLSKIL</sequence>
<keyword evidence="4" id="KW-1003">Cell membrane</keyword>
<comment type="caution">
    <text evidence="10">The sequence shown here is derived from an EMBL/GenBank/DDBJ whole genome shotgun (WGS) entry which is preliminary data.</text>
</comment>
<dbReference type="InterPro" id="IPR003593">
    <property type="entry name" value="AAA+_ATPase"/>
</dbReference>
<dbReference type="Pfam" id="PF00005">
    <property type="entry name" value="ABC_tran"/>
    <property type="match status" value="1"/>
</dbReference>
<evidence type="ECO:0000256" key="4">
    <source>
        <dbReference type="ARBA" id="ARBA00022475"/>
    </source>
</evidence>
<dbReference type="InterPro" id="IPR017871">
    <property type="entry name" value="ABC_transporter-like_CS"/>
</dbReference>
<proteinExistence type="inferred from homology"/>
<reference evidence="10" key="2">
    <citation type="submission" date="2011-01" db="EMBL/GenBank/DDBJ databases">
        <title>The Non-contiguous Finished genome of Clostridium papyrosolvens.</title>
        <authorList>
            <person name="Lucas S."/>
            <person name="Copeland A."/>
            <person name="Lapidus A."/>
            <person name="Cheng J.-F."/>
            <person name="Goodwin L."/>
            <person name="Pitluck S."/>
            <person name="Misra M."/>
            <person name="Chertkov O."/>
            <person name="Detter J.C."/>
            <person name="Han C."/>
            <person name="Tapia R."/>
            <person name="Land M."/>
            <person name="Hauser L."/>
            <person name="Kyrpides N."/>
            <person name="Ivanova N."/>
            <person name="Pagani I."/>
            <person name="Mouttaki H."/>
            <person name="He Z."/>
            <person name="Zhou J."/>
            <person name="Hemme C.L."/>
            <person name="Woyke T."/>
        </authorList>
    </citation>
    <scope>NUCLEOTIDE SEQUENCE [LARGE SCALE GENOMIC DNA]</scope>
    <source>
        <strain evidence="10">DSM 2782</strain>
    </source>
</reference>
<gene>
    <name evidence="10" type="ORF">Cpap_1738</name>
</gene>
<accession>F1TDA8</accession>
<dbReference type="AlphaFoldDB" id="F1TDA8"/>
<dbReference type="PROSITE" id="PS50893">
    <property type="entry name" value="ABC_TRANSPORTER_2"/>
    <property type="match status" value="1"/>
</dbReference>
<keyword evidence="11" id="KW-1185">Reference proteome</keyword>
<evidence type="ECO:0000256" key="5">
    <source>
        <dbReference type="ARBA" id="ARBA00022741"/>
    </source>
</evidence>
<dbReference type="PIRSF" id="PIRSF039085">
    <property type="entry name" value="ABC_ATPase_HisP"/>
    <property type="match status" value="1"/>
</dbReference>
<reference evidence="10" key="1">
    <citation type="submission" date="2009-07" db="EMBL/GenBank/DDBJ databases">
        <authorList>
            <consortium name="US DOE Joint Genome Institute (JGI-PGF)"/>
            <person name="Lucas S."/>
            <person name="Copeland A."/>
            <person name="Lapidus A."/>
            <person name="Glavina del Rio T."/>
            <person name="Tice H."/>
            <person name="Bruce D."/>
            <person name="Goodwin L."/>
            <person name="Pitluck S."/>
            <person name="Larimer F."/>
            <person name="Land M.L."/>
            <person name="Mouttaki H."/>
            <person name="He Z."/>
            <person name="Zhou J."/>
            <person name="Hemme C.L."/>
        </authorList>
    </citation>
    <scope>NUCLEOTIDE SEQUENCE [LARGE SCALE GENOMIC DNA]</scope>
    <source>
        <strain evidence="10">DSM 2782</strain>
    </source>
</reference>
<comment type="similarity">
    <text evidence="2">Belongs to the ABC transporter superfamily.</text>
</comment>
<dbReference type="InterPro" id="IPR003439">
    <property type="entry name" value="ABC_transporter-like_ATP-bd"/>
</dbReference>
<evidence type="ECO:0000256" key="3">
    <source>
        <dbReference type="ARBA" id="ARBA00022448"/>
    </source>
</evidence>
<comment type="subcellular location">
    <subcellularLocation>
        <location evidence="1">Cell membrane</location>
        <topology evidence="1">Peripheral membrane protein</topology>
    </subcellularLocation>
</comment>
<dbReference type="PROSITE" id="PS00211">
    <property type="entry name" value="ABC_TRANSPORTER_1"/>
    <property type="match status" value="1"/>
</dbReference>
<evidence type="ECO:0000313" key="11">
    <source>
        <dbReference type="Proteomes" id="UP000003860"/>
    </source>
</evidence>
<dbReference type="InterPro" id="IPR030679">
    <property type="entry name" value="ABC_ATPase_HisP-typ"/>
</dbReference>
<evidence type="ECO:0000256" key="6">
    <source>
        <dbReference type="ARBA" id="ARBA00022840"/>
    </source>
</evidence>
<dbReference type="PANTHER" id="PTHR43166">
    <property type="entry name" value="AMINO ACID IMPORT ATP-BINDING PROTEIN"/>
    <property type="match status" value="1"/>
</dbReference>
<evidence type="ECO:0000256" key="2">
    <source>
        <dbReference type="ARBA" id="ARBA00005417"/>
    </source>
</evidence>
<dbReference type="GO" id="GO:0005886">
    <property type="term" value="C:plasma membrane"/>
    <property type="evidence" value="ECO:0007669"/>
    <property type="project" value="UniProtKB-SubCell"/>
</dbReference>
<keyword evidence="7" id="KW-0029">Amino-acid transport</keyword>
<dbReference type="Gene3D" id="3.40.50.300">
    <property type="entry name" value="P-loop containing nucleotide triphosphate hydrolases"/>
    <property type="match status" value="1"/>
</dbReference>
<keyword evidence="3" id="KW-0813">Transport</keyword>
<dbReference type="PANTHER" id="PTHR43166:SF9">
    <property type="entry name" value="GLUTAMATE_ASPARTATE IMPORT ATP-BINDING PROTEIN GLTL"/>
    <property type="match status" value="1"/>
</dbReference>
<dbReference type="STRING" id="588581.Cpap_1738"/>
<dbReference type="SUPFAM" id="SSF52540">
    <property type="entry name" value="P-loop containing nucleoside triphosphate hydrolases"/>
    <property type="match status" value="1"/>
</dbReference>
<organism evidence="10 11">
    <name type="scientific">Ruminiclostridium papyrosolvens DSM 2782</name>
    <dbReference type="NCBI Taxonomy" id="588581"/>
    <lineage>
        <taxon>Bacteria</taxon>
        <taxon>Bacillati</taxon>
        <taxon>Bacillota</taxon>
        <taxon>Clostridia</taxon>
        <taxon>Eubacteriales</taxon>
        <taxon>Oscillospiraceae</taxon>
        <taxon>Ruminiclostridium</taxon>
    </lineage>
</organism>
<dbReference type="GO" id="GO:0016887">
    <property type="term" value="F:ATP hydrolysis activity"/>
    <property type="evidence" value="ECO:0007669"/>
    <property type="project" value="InterPro"/>
</dbReference>
<keyword evidence="8" id="KW-0472">Membrane</keyword>
<evidence type="ECO:0000256" key="7">
    <source>
        <dbReference type="ARBA" id="ARBA00022970"/>
    </source>
</evidence>